<dbReference type="OrthoDB" id="2319705at2759"/>
<dbReference type="EMBL" id="CAJNOJ010000631">
    <property type="protein sequence ID" value="CAF1500123.1"/>
    <property type="molecule type" value="Genomic_DNA"/>
</dbReference>
<dbReference type="AlphaFoldDB" id="A0A815T3J3"/>
<accession>A0A815T3J3</accession>
<organism evidence="1 2">
    <name type="scientific">Adineta ricciae</name>
    <name type="common">Rotifer</name>
    <dbReference type="NCBI Taxonomy" id="249248"/>
    <lineage>
        <taxon>Eukaryota</taxon>
        <taxon>Metazoa</taxon>
        <taxon>Spiralia</taxon>
        <taxon>Gnathifera</taxon>
        <taxon>Rotifera</taxon>
        <taxon>Eurotatoria</taxon>
        <taxon>Bdelloidea</taxon>
        <taxon>Adinetida</taxon>
        <taxon>Adinetidae</taxon>
        <taxon>Adineta</taxon>
    </lineage>
</organism>
<evidence type="ECO:0000313" key="1">
    <source>
        <dbReference type="EMBL" id="CAF1500123.1"/>
    </source>
</evidence>
<sequence length="222" mass="25652">MMASNTTGNVLTLSRVIYSSEISKHLRQQYPKVYELLCWDLENTACALYATGAFELFQFTKTLRYAQSGTNNIKTWSDYKEGIHQYLKSLNDDVRLGPARQILADHIHNEHFAKFPNWPSIFSRSQESNVSIDISSSYPFSSYWYVGWSCIGYIKVSDVRSGFNSYYTDFEGKPELKILYCNETKMKEFETLANGDMEEAKGLIKTNKKQLTFRDLEDALSR</sequence>
<dbReference type="Proteomes" id="UP000663852">
    <property type="component" value="Unassembled WGS sequence"/>
</dbReference>
<comment type="caution">
    <text evidence="1">The sequence shown here is derived from an EMBL/GenBank/DDBJ whole genome shotgun (WGS) entry which is preliminary data.</text>
</comment>
<evidence type="ECO:0000313" key="2">
    <source>
        <dbReference type="Proteomes" id="UP000663852"/>
    </source>
</evidence>
<reference evidence="1" key="1">
    <citation type="submission" date="2021-02" db="EMBL/GenBank/DDBJ databases">
        <authorList>
            <person name="Nowell W R."/>
        </authorList>
    </citation>
    <scope>NUCLEOTIDE SEQUENCE</scope>
</reference>
<protein>
    <submittedName>
        <fullName evidence="1">Uncharacterized protein</fullName>
    </submittedName>
</protein>
<proteinExistence type="predicted"/>
<name>A0A815T3J3_ADIRI</name>
<gene>
    <name evidence="1" type="ORF">EDS130_LOCUS42576</name>
</gene>